<keyword evidence="4" id="KW-0378">Hydrolase</keyword>
<protein>
    <recommendedName>
        <fullName evidence="13">Dipeptidyl aminopeptidase A</fullName>
    </recommendedName>
</protein>
<dbReference type="GO" id="GO:0008236">
    <property type="term" value="F:serine-type peptidase activity"/>
    <property type="evidence" value="ECO:0007669"/>
    <property type="project" value="UniProtKB-KW"/>
</dbReference>
<keyword evidence="3" id="KW-0645">Protease</keyword>
<dbReference type="FunFam" id="3.40.50.1820:FF:000003">
    <property type="entry name" value="Dipeptidyl peptidase 4"/>
    <property type="match status" value="1"/>
</dbReference>
<feature type="domain" description="Peptidase S9 prolyl oligopeptidase catalytic" evidence="9">
    <location>
        <begin position="699"/>
        <end position="893"/>
    </location>
</feature>
<dbReference type="GO" id="GO:0005886">
    <property type="term" value="C:plasma membrane"/>
    <property type="evidence" value="ECO:0007669"/>
    <property type="project" value="TreeGrafter"/>
</dbReference>
<keyword evidence="8" id="KW-1133">Transmembrane helix</keyword>
<dbReference type="PANTHER" id="PTHR11731">
    <property type="entry name" value="PROTEASE FAMILY S9B,C DIPEPTIDYL-PEPTIDASE IV-RELATED"/>
    <property type="match status" value="1"/>
</dbReference>
<dbReference type="InterPro" id="IPR029058">
    <property type="entry name" value="AB_hydrolase_fold"/>
</dbReference>
<dbReference type="GO" id="GO:0008239">
    <property type="term" value="F:dipeptidyl-peptidase activity"/>
    <property type="evidence" value="ECO:0007669"/>
    <property type="project" value="TreeGrafter"/>
</dbReference>
<evidence type="ECO:0000256" key="2">
    <source>
        <dbReference type="ARBA" id="ARBA00022438"/>
    </source>
</evidence>
<evidence type="ECO:0000256" key="8">
    <source>
        <dbReference type="SAM" id="Phobius"/>
    </source>
</evidence>
<evidence type="ECO:0000313" key="12">
    <source>
        <dbReference type="Proteomes" id="UP000094112"/>
    </source>
</evidence>
<dbReference type="InterPro" id="IPR001375">
    <property type="entry name" value="Peptidase_S9_cat"/>
</dbReference>
<accession>A0A1E3P9Z8</accession>
<gene>
    <name evidence="11" type="ORF">WICANDRAFT_59851</name>
</gene>
<dbReference type="PANTHER" id="PTHR11731:SF160">
    <property type="entry name" value="DIPEPTIDYL AMINOPEPTIDASE A"/>
    <property type="match status" value="1"/>
</dbReference>
<evidence type="ECO:0000259" key="9">
    <source>
        <dbReference type="Pfam" id="PF00326"/>
    </source>
</evidence>
<comment type="similarity">
    <text evidence="1">Belongs to the peptidase S9B family.</text>
</comment>
<evidence type="ECO:0000256" key="5">
    <source>
        <dbReference type="ARBA" id="ARBA00022825"/>
    </source>
</evidence>
<dbReference type="SUPFAM" id="SSF53474">
    <property type="entry name" value="alpha/beta-Hydrolases"/>
    <property type="match status" value="1"/>
</dbReference>
<keyword evidence="5" id="KW-0720">Serine protease</keyword>
<organism evidence="11 12">
    <name type="scientific">Wickerhamomyces anomalus (strain ATCC 58044 / CBS 1984 / NCYC 433 / NRRL Y-366-8)</name>
    <name type="common">Yeast</name>
    <name type="synonym">Hansenula anomala</name>
    <dbReference type="NCBI Taxonomy" id="683960"/>
    <lineage>
        <taxon>Eukaryota</taxon>
        <taxon>Fungi</taxon>
        <taxon>Dikarya</taxon>
        <taxon>Ascomycota</taxon>
        <taxon>Saccharomycotina</taxon>
        <taxon>Saccharomycetes</taxon>
        <taxon>Phaffomycetales</taxon>
        <taxon>Wickerhamomycetaceae</taxon>
        <taxon>Wickerhamomyces</taxon>
    </lineage>
</organism>
<keyword evidence="12" id="KW-1185">Reference proteome</keyword>
<dbReference type="AlphaFoldDB" id="A0A1E3P9Z8"/>
<dbReference type="Pfam" id="PF00326">
    <property type="entry name" value="Peptidase_S9"/>
    <property type="match status" value="1"/>
</dbReference>
<dbReference type="SUPFAM" id="SSF82171">
    <property type="entry name" value="DPP6 N-terminal domain-like"/>
    <property type="match status" value="1"/>
</dbReference>
<feature type="domain" description="Dipeptidylpeptidase IV N-terminal" evidence="10">
    <location>
        <begin position="254"/>
        <end position="613"/>
    </location>
</feature>
<dbReference type="Gene3D" id="3.40.50.1820">
    <property type="entry name" value="alpha/beta hydrolase"/>
    <property type="match status" value="1"/>
</dbReference>
<evidence type="ECO:0000256" key="4">
    <source>
        <dbReference type="ARBA" id="ARBA00022801"/>
    </source>
</evidence>
<evidence type="ECO:0000313" key="11">
    <source>
        <dbReference type="EMBL" id="ODQ61772.1"/>
    </source>
</evidence>
<dbReference type="Gene3D" id="2.140.10.30">
    <property type="entry name" value="Dipeptidylpeptidase IV, N-terminal domain"/>
    <property type="match status" value="1"/>
</dbReference>
<dbReference type="GO" id="GO:0006508">
    <property type="term" value="P:proteolysis"/>
    <property type="evidence" value="ECO:0007669"/>
    <property type="project" value="UniProtKB-KW"/>
</dbReference>
<dbReference type="GO" id="GO:0004177">
    <property type="term" value="F:aminopeptidase activity"/>
    <property type="evidence" value="ECO:0007669"/>
    <property type="project" value="UniProtKB-KW"/>
</dbReference>
<dbReference type="STRING" id="683960.A0A1E3P9Z8"/>
<reference evidence="11 12" key="1">
    <citation type="journal article" date="2016" name="Proc. Natl. Acad. Sci. U.S.A.">
        <title>Comparative genomics of biotechnologically important yeasts.</title>
        <authorList>
            <person name="Riley R."/>
            <person name="Haridas S."/>
            <person name="Wolfe K.H."/>
            <person name="Lopes M.R."/>
            <person name="Hittinger C.T."/>
            <person name="Goeker M."/>
            <person name="Salamov A.A."/>
            <person name="Wisecaver J.H."/>
            <person name="Long T.M."/>
            <person name="Calvey C.H."/>
            <person name="Aerts A.L."/>
            <person name="Barry K.W."/>
            <person name="Choi C."/>
            <person name="Clum A."/>
            <person name="Coughlan A.Y."/>
            <person name="Deshpande S."/>
            <person name="Douglass A.P."/>
            <person name="Hanson S.J."/>
            <person name="Klenk H.-P."/>
            <person name="LaButti K.M."/>
            <person name="Lapidus A."/>
            <person name="Lindquist E.A."/>
            <person name="Lipzen A.M."/>
            <person name="Meier-Kolthoff J.P."/>
            <person name="Ohm R.A."/>
            <person name="Otillar R.P."/>
            <person name="Pangilinan J.L."/>
            <person name="Peng Y."/>
            <person name="Rokas A."/>
            <person name="Rosa C.A."/>
            <person name="Scheuner C."/>
            <person name="Sibirny A.A."/>
            <person name="Slot J.C."/>
            <person name="Stielow J.B."/>
            <person name="Sun H."/>
            <person name="Kurtzman C.P."/>
            <person name="Blackwell M."/>
            <person name="Grigoriev I.V."/>
            <person name="Jeffries T.W."/>
        </authorList>
    </citation>
    <scope>NUCLEOTIDE SEQUENCE [LARGE SCALE GENOMIC DNA]</scope>
    <source>
        <strain evidence="12">ATCC 58044 / CBS 1984 / NCYC 433 / NRRL Y-366-8</strain>
    </source>
</reference>
<keyword evidence="8" id="KW-0472">Membrane</keyword>
<keyword evidence="8" id="KW-0812">Transmembrane</keyword>
<dbReference type="GeneID" id="30200131"/>
<keyword evidence="2" id="KW-0031">Aminopeptidase</keyword>
<evidence type="ECO:0000259" key="10">
    <source>
        <dbReference type="Pfam" id="PF00930"/>
    </source>
</evidence>
<keyword evidence="6" id="KW-0325">Glycoprotein</keyword>
<evidence type="ECO:0000256" key="1">
    <source>
        <dbReference type="ARBA" id="ARBA00006150"/>
    </source>
</evidence>
<feature type="transmembrane region" description="Helical" evidence="8">
    <location>
        <begin position="97"/>
        <end position="118"/>
    </location>
</feature>
<feature type="compositionally biased region" description="Low complexity" evidence="7">
    <location>
        <begin position="40"/>
        <end position="56"/>
    </location>
</feature>
<dbReference type="EMBL" id="KV454208">
    <property type="protein sequence ID" value="ODQ61772.1"/>
    <property type="molecule type" value="Genomic_DNA"/>
</dbReference>
<evidence type="ECO:0000256" key="3">
    <source>
        <dbReference type="ARBA" id="ARBA00022670"/>
    </source>
</evidence>
<dbReference type="OrthoDB" id="16520at2759"/>
<dbReference type="Proteomes" id="UP000094112">
    <property type="component" value="Unassembled WGS sequence"/>
</dbReference>
<evidence type="ECO:0008006" key="13">
    <source>
        <dbReference type="Google" id="ProtNLM"/>
    </source>
</evidence>
<evidence type="ECO:0000256" key="6">
    <source>
        <dbReference type="ARBA" id="ARBA00023180"/>
    </source>
</evidence>
<sequence>MNGFFDRFKLGSQESYEMVDGSQLNDVDLERGVEAEAGQSDNRVSSESTRSSSSIDSQTSELLLSINKYSASNNGVEDFTSNPKFLAAKSGGIRRKFCLFIIIIGICLWALLLLAYSLGAERHYDYAKNFHKGNKTTNGSTIISSSTISSAVIRPTKSIIPLVEYDIHTSLEPIPTKSLGTDLLMDDVQFLQAGATKLSKKEDEGYYVLKQNNDFVIKKLSDRAYSQILMKDTTFKFREQEHIITSVTPNYNVTYGIVQSDFESVFRHSGKSKFWLYDFNAGEFTPIVGDLEDEKLSLAAWSPNFNYVTFVQANNLYIYDVREKKSTKITNDGSVDILNGRTDWVYEEEVFATDHAFWWAPDDSNLIYMRTDDSKVHTQDLEYFISNDQYPKVDKIKYPKPGSANPIVSLYQYNIKAGEVSKIDRAGSSLGDDFIVYNCQWIDETNFVIREADRESNILNYRVYNPEDKSSKVTYTVDAVKEYGGWIDKFGEIFPVPRNSSAGRETPGFIDIIVVDGYNHLAYFDSADSLNPIPLTSGQWEVTSDVLSFDSEENLIYFTANRQSNFENHLYSLNLQTKQLIAMSEIDEIGYFYASFSPSSRFSVLTKNGPSFPLMYAQNSLRKRGVLSFTGENKSFHKVQVDEDSDGNPVTVNVIEVLPKHFDENGKHPLLVNVYGGPGSQKVTSKFSVGFEDSISERFNAVILFIDPRGTGGQGWRYRSWSRGHIGHWEPRDITSLTKKWIDSRTYIDEEKTAIWGWSYGGFTTLKTLEFDQGNVFKYGMSVAPVTDWSLYDSIYTERFMDKPENNKQGYGESRINDVDGFRTVKRFLVMHGTGDDNVHIQNSLRLFDKFNLVDVRNYDMQLFPDSNHNINSHNSHIIIYKKLETWLINAFEGHFDEIAY</sequence>
<name>A0A1E3P9Z8_WICAA</name>
<dbReference type="Pfam" id="PF00930">
    <property type="entry name" value="DPPIV_N"/>
    <property type="match status" value="1"/>
</dbReference>
<feature type="region of interest" description="Disordered" evidence="7">
    <location>
        <begin position="35"/>
        <end position="56"/>
    </location>
</feature>
<dbReference type="InterPro" id="IPR050278">
    <property type="entry name" value="Serine_Prot_S9B/DPPIV"/>
</dbReference>
<proteinExistence type="inferred from homology"/>
<dbReference type="InterPro" id="IPR002469">
    <property type="entry name" value="Peptidase_S9B_N"/>
</dbReference>
<dbReference type="RefSeq" id="XP_019040979.1">
    <property type="nucleotide sequence ID" value="XM_019182885.1"/>
</dbReference>
<evidence type="ECO:0000256" key="7">
    <source>
        <dbReference type="SAM" id="MobiDB-lite"/>
    </source>
</evidence>